<organism evidence="1 2">
    <name type="scientific">Sphingomonas paucimobilis</name>
    <name type="common">Pseudomonas paucimobilis</name>
    <dbReference type="NCBI Taxonomy" id="13689"/>
    <lineage>
        <taxon>Bacteria</taxon>
        <taxon>Pseudomonadati</taxon>
        <taxon>Pseudomonadota</taxon>
        <taxon>Alphaproteobacteria</taxon>
        <taxon>Sphingomonadales</taxon>
        <taxon>Sphingomonadaceae</taxon>
        <taxon>Sphingomonas</taxon>
    </lineage>
</organism>
<dbReference type="Proteomes" id="UP000594836">
    <property type="component" value="Chromosome"/>
</dbReference>
<dbReference type="RefSeq" id="WP_197939113.1">
    <property type="nucleotide sequence ID" value="NZ_CP065713.1"/>
</dbReference>
<dbReference type="AlphaFoldDB" id="A0A7T3A9R4"/>
<accession>A0A7T3A9R4</accession>
<gene>
    <name evidence="1" type="ORF">I6G38_17965</name>
</gene>
<sequence length="65" mass="7028">MNDGVNGFEASPEDAENVGYKIIEMAGRVAVAHRCAPGAQARWCFGIDDARFEVCVTVAQPDSKR</sequence>
<dbReference type="EMBL" id="CP065713">
    <property type="protein sequence ID" value="QPT08576.1"/>
    <property type="molecule type" value="Genomic_DNA"/>
</dbReference>
<protein>
    <submittedName>
        <fullName evidence="1">Uncharacterized protein</fullName>
    </submittedName>
</protein>
<proteinExistence type="predicted"/>
<evidence type="ECO:0000313" key="2">
    <source>
        <dbReference type="Proteomes" id="UP000594836"/>
    </source>
</evidence>
<evidence type="ECO:0000313" key="1">
    <source>
        <dbReference type="EMBL" id="QPT08576.1"/>
    </source>
</evidence>
<name>A0A7T3A9R4_SPHPI</name>
<reference evidence="1 2" key="1">
    <citation type="submission" date="2020-12" db="EMBL/GenBank/DDBJ databases">
        <title>FDA dAtabase for Regulatory Grade micrObial Sequences (FDA-ARGOS): Supporting development and validation of Infectious Disease Dx tests.</title>
        <authorList>
            <person name="Sproer C."/>
            <person name="Gronow S."/>
            <person name="Severitt S."/>
            <person name="Schroder I."/>
            <person name="Tallon L."/>
            <person name="Sadzewicz L."/>
            <person name="Zhao X."/>
            <person name="Boylan J."/>
            <person name="Ott S."/>
            <person name="Bowen H."/>
            <person name="Vavikolanu K."/>
            <person name="Mehta A."/>
            <person name="Aluvathingal J."/>
            <person name="Nadendla S."/>
            <person name="Lowell S."/>
            <person name="Myers T."/>
            <person name="Yan Y."/>
            <person name="Sichtig H."/>
        </authorList>
    </citation>
    <scope>NUCLEOTIDE SEQUENCE [LARGE SCALE GENOMIC DNA]</scope>
    <source>
        <strain evidence="1 2">FDAARGOS_881</strain>
    </source>
</reference>